<evidence type="ECO:0000313" key="2">
    <source>
        <dbReference type="Proteomes" id="UP000482209"/>
    </source>
</evidence>
<dbReference type="InterPro" id="IPR023214">
    <property type="entry name" value="HAD_sf"/>
</dbReference>
<dbReference type="GO" id="GO:0008962">
    <property type="term" value="F:phosphatidylglycerophosphatase activity"/>
    <property type="evidence" value="ECO:0007669"/>
    <property type="project" value="InterPro"/>
</dbReference>
<proteinExistence type="predicted"/>
<dbReference type="AlphaFoldDB" id="A0A6L5XYM6"/>
<dbReference type="EMBL" id="VUMT01000008">
    <property type="protein sequence ID" value="MSS63561.1"/>
    <property type="molecule type" value="Genomic_DNA"/>
</dbReference>
<comment type="caution">
    <text evidence="1">The sequence shown here is derived from an EMBL/GenBank/DDBJ whole genome shotgun (WGS) entry which is preliminary data.</text>
</comment>
<reference evidence="1 2" key="1">
    <citation type="submission" date="2019-08" db="EMBL/GenBank/DDBJ databases">
        <title>In-depth cultivation of the pig gut microbiome towards novel bacterial diversity and tailored functional studies.</title>
        <authorList>
            <person name="Wylensek D."/>
            <person name="Hitch T.C.A."/>
            <person name="Clavel T."/>
        </authorList>
    </citation>
    <scope>NUCLEOTIDE SEQUENCE [LARGE SCALE GENOMIC DNA]</scope>
    <source>
        <strain evidence="1 2">WCA-693-APC-MOT-I</strain>
    </source>
</reference>
<dbReference type="NCBIfam" id="TIGR01668">
    <property type="entry name" value="YqeG_hyp_ppase"/>
    <property type="match status" value="1"/>
</dbReference>
<keyword evidence="2" id="KW-1185">Reference proteome</keyword>
<dbReference type="RefSeq" id="WP_154518963.1">
    <property type="nucleotide sequence ID" value="NZ_VUMT01000008.1"/>
</dbReference>
<accession>A0A6L5XYM6</accession>
<sequence length="164" mass="19646">MFRAFYPDERIDSTYLINFAKLYQEGYRGIIFDIDNTLVEHGKDADERAKQLFEHLKKLGFSSCLLSNNKRERVLRFNKEIQTNYIYDAHKPARRNYKKAMELMNTNLANTIFIGDQLFTDVWGAKRLGMRNILVAPIDKKEEIQIVFKRYLEKIVLYFYEKQR</sequence>
<dbReference type="PANTHER" id="PTHR19288">
    <property type="entry name" value="4-NITROPHENYLPHOSPHATASE-RELATED"/>
    <property type="match status" value="1"/>
</dbReference>
<dbReference type="Pfam" id="PF13242">
    <property type="entry name" value="Hydrolase_like"/>
    <property type="match status" value="1"/>
</dbReference>
<dbReference type="NCBIfam" id="TIGR01662">
    <property type="entry name" value="HAD-SF-IIIA"/>
    <property type="match status" value="1"/>
</dbReference>
<dbReference type="SUPFAM" id="SSF56784">
    <property type="entry name" value="HAD-like"/>
    <property type="match status" value="1"/>
</dbReference>
<gene>
    <name evidence="1" type="ORF">FYJ58_06675</name>
</gene>
<organism evidence="1 2">
    <name type="scientific">Velocimicrobium porci</name>
    <dbReference type="NCBI Taxonomy" id="2606634"/>
    <lineage>
        <taxon>Bacteria</taxon>
        <taxon>Bacillati</taxon>
        <taxon>Bacillota</taxon>
        <taxon>Clostridia</taxon>
        <taxon>Lachnospirales</taxon>
        <taxon>Lachnospiraceae</taxon>
        <taxon>Velocimicrobium</taxon>
    </lineage>
</organism>
<name>A0A6L5XYM6_9FIRM</name>
<dbReference type="InterPro" id="IPR036412">
    <property type="entry name" value="HAD-like_sf"/>
</dbReference>
<dbReference type="InterPro" id="IPR010021">
    <property type="entry name" value="PGPP1/Gep4"/>
</dbReference>
<dbReference type="InterPro" id="IPR006549">
    <property type="entry name" value="HAD-SF_hydro_IIIA"/>
</dbReference>
<dbReference type="PANTHER" id="PTHR19288:SF25">
    <property type="entry name" value="PHOSPHATIDYLGLYCEROPHOSPHATASE GEP4, MITOCHONDRIAL"/>
    <property type="match status" value="1"/>
</dbReference>
<protein>
    <submittedName>
        <fullName evidence="1">YqeG family HAD IIIA-type phosphatase</fullName>
    </submittedName>
</protein>
<dbReference type="Proteomes" id="UP000482209">
    <property type="component" value="Unassembled WGS sequence"/>
</dbReference>
<dbReference type="Gene3D" id="3.40.50.1000">
    <property type="entry name" value="HAD superfamily/HAD-like"/>
    <property type="match status" value="1"/>
</dbReference>
<evidence type="ECO:0000313" key="1">
    <source>
        <dbReference type="EMBL" id="MSS63561.1"/>
    </source>
</evidence>
<dbReference type="GO" id="GO:0005737">
    <property type="term" value="C:cytoplasm"/>
    <property type="evidence" value="ECO:0007669"/>
    <property type="project" value="TreeGrafter"/>
</dbReference>